<dbReference type="Gene3D" id="3.50.50.60">
    <property type="entry name" value="FAD/NAD(P)-binding domain"/>
    <property type="match status" value="3"/>
</dbReference>
<feature type="binding site" evidence="5">
    <location>
        <position position="318"/>
    </location>
    <ligand>
        <name>FAD</name>
        <dbReference type="ChEBI" id="CHEBI:57692"/>
    </ligand>
</feature>
<gene>
    <name evidence="9" type="ORF">FRC98_13770</name>
</gene>
<dbReference type="PANTHER" id="PTHR43014">
    <property type="entry name" value="MERCURIC REDUCTASE"/>
    <property type="match status" value="1"/>
</dbReference>
<dbReference type="EC" id="1.8.1.4" evidence="9"/>
<dbReference type="SUPFAM" id="SSF55424">
    <property type="entry name" value="FAD/NAD-linked reductases, dimerisation (C-terminal) domain"/>
    <property type="match status" value="1"/>
</dbReference>
<accession>A0A5C6XG77</accession>
<comment type="cofactor">
    <cofactor evidence="5">
        <name>FAD</name>
        <dbReference type="ChEBI" id="CHEBI:57692"/>
    </cofactor>
    <text evidence="5">Binds 1 FAD per subunit.</text>
</comment>
<feature type="binding site" evidence="5">
    <location>
        <begin position="146"/>
        <end position="148"/>
    </location>
    <ligand>
        <name>FAD</name>
        <dbReference type="ChEBI" id="CHEBI:57692"/>
    </ligand>
</feature>
<name>A0A5C6XG77_9DELT</name>
<feature type="active site" description="Proton acceptor" evidence="4">
    <location>
        <position position="450"/>
    </location>
</feature>
<evidence type="ECO:0000256" key="5">
    <source>
        <dbReference type="PIRSR" id="PIRSR000350-3"/>
    </source>
</evidence>
<dbReference type="EMBL" id="VOSM01000006">
    <property type="protein sequence ID" value="TXD36186.1"/>
    <property type="molecule type" value="Genomic_DNA"/>
</dbReference>
<comment type="similarity">
    <text evidence="1">Belongs to the class-I pyridine nucleotide-disulfide oxidoreductase family.</text>
</comment>
<feature type="binding site" evidence="5">
    <location>
        <position position="52"/>
    </location>
    <ligand>
        <name>FAD</name>
        <dbReference type="ChEBI" id="CHEBI:57692"/>
    </ligand>
</feature>
<sequence length="484" mass="52058">MQKRDVDVVVIGAGTAGLGAQSAARKAGASVALIEDGPYGTTCARVGCMPSKLLIAAADAAAAVKNAPTFGVHPEGVRIEGREVLERVRRERDRFVGFVLKQTERIPDEVRIRGRARLTSTTTVRVALEGSDEEMEITARAVVIATGSSPYFPPNLVPLKEKLSTSADVFEWEDLPESVAVVGPGVIGLELGQALHRLGVRVAFFSPFNELAHINDPKVAEVIHEVLSEELDLHLGIDAFDVSEATDGNGGFVLRWHDAQKEPCEARFEKVLVTAGRRPNLAGLGLKEAGVPVDERGQPPFDPRTTQIGELPVFIAGDAANHYPLLHEAADEGRIAGSNAANFPDIRAQIRRAPIAITFTDPQMAVVGCGWKKLDKDNCGVGEVSYANQGRARVKAKNKGLVRIYADRDTGRLCGAEMFGPDVEHTAHLLAWAVQSGMTVFDALDMPFYHPVVEEGIRTALRSLTGDLRLTAGTAEKLRYGPGT</sequence>
<dbReference type="Gene3D" id="3.30.390.30">
    <property type="match status" value="1"/>
</dbReference>
<dbReference type="PIRSF" id="PIRSF000350">
    <property type="entry name" value="Mercury_reductase_MerA"/>
    <property type="match status" value="1"/>
</dbReference>
<reference evidence="9 10" key="1">
    <citation type="submission" date="2019-08" db="EMBL/GenBank/DDBJ databases">
        <title>Bradymonadales sp. TMQ4.</title>
        <authorList>
            <person name="Liang Q."/>
        </authorList>
    </citation>
    <scope>NUCLEOTIDE SEQUENCE [LARGE SCALE GENOMIC DNA]</scope>
    <source>
        <strain evidence="9 10">TMQ4</strain>
    </source>
</reference>
<dbReference type="GO" id="GO:0004148">
    <property type="term" value="F:dihydrolipoyl dehydrogenase (NADH) activity"/>
    <property type="evidence" value="ECO:0007669"/>
    <property type="project" value="UniProtKB-EC"/>
</dbReference>
<feature type="domain" description="FAD/NAD(P)-binding" evidence="8">
    <location>
        <begin position="7"/>
        <end position="333"/>
    </location>
</feature>
<dbReference type="InterPro" id="IPR001100">
    <property type="entry name" value="Pyr_nuc-diS_OxRdtase"/>
</dbReference>
<protein>
    <submittedName>
        <fullName evidence="9">Dihydrolipoyl dehydrogenase</fullName>
        <ecNumber evidence="9">1.8.1.4</ecNumber>
    </submittedName>
</protein>
<keyword evidence="2" id="KW-0285">Flavoprotein</keyword>
<feature type="domain" description="Pyridine nucleotide-disulphide oxidoreductase dimerisation" evidence="7">
    <location>
        <begin position="357"/>
        <end position="460"/>
    </location>
</feature>
<dbReference type="PRINTS" id="PR00368">
    <property type="entry name" value="FADPNR"/>
</dbReference>
<dbReference type="InterPro" id="IPR004099">
    <property type="entry name" value="Pyr_nucl-diS_OxRdtase_dimer"/>
</dbReference>
<dbReference type="OrthoDB" id="9786429at2"/>
<dbReference type="Proteomes" id="UP000321412">
    <property type="component" value="Unassembled WGS sequence"/>
</dbReference>
<dbReference type="GO" id="GO:0003955">
    <property type="term" value="F:NAD(P)H dehydrogenase (quinone) activity"/>
    <property type="evidence" value="ECO:0007669"/>
    <property type="project" value="TreeGrafter"/>
</dbReference>
<dbReference type="InterPro" id="IPR023753">
    <property type="entry name" value="FAD/NAD-binding_dom"/>
</dbReference>
<dbReference type="Pfam" id="PF07992">
    <property type="entry name" value="Pyr_redox_2"/>
    <property type="match status" value="1"/>
</dbReference>
<dbReference type="PRINTS" id="PR00411">
    <property type="entry name" value="PNDRDTASEI"/>
</dbReference>
<dbReference type="RefSeq" id="WP_146982021.1">
    <property type="nucleotide sequence ID" value="NZ_VOSM01000006.1"/>
</dbReference>
<evidence type="ECO:0000256" key="6">
    <source>
        <dbReference type="PIRSR" id="PIRSR000350-4"/>
    </source>
</evidence>
<dbReference type="GO" id="GO:0050660">
    <property type="term" value="F:flavin adenine dinucleotide binding"/>
    <property type="evidence" value="ECO:0007669"/>
    <property type="project" value="TreeGrafter"/>
</dbReference>
<keyword evidence="3 5" id="KW-0274">FAD</keyword>
<evidence type="ECO:0000256" key="1">
    <source>
        <dbReference type="ARBA" id="ARBA00007532"/>
    </source>
</evidence>
<proteinExistence type="inferred from homology"/>
<dbReference type="InterPro" id="IPR036324">
    <property type="entry name" value="Mn/Fe_SOD_N_sf"/>
</dbReference>
<evidence type="ECO:0000256" key="3">
    <source>
        <dbReference type="ARBA" id="ARBA00022827"/>
    </source>
</evidence>
<evidence type="ECO:0000259" key="8">
    <source>
        <dbReference type="Pfam" id="PF07992"/>
    </source>
</evidence>
<evidence type="ECO:0000256" key="2">
    <source>
        <dbReference type="ARBA" id="ARBA00022630"/>
    </source>
</evidence>
<evidence type="ECO:0000313" key="10">
    <source>
        <dbReference type="Proteomes" id="UP000321412"/>
    </source>
</evidence>
<evidence type="ECO:0000256" key="4">
    <source>
        <dbReference type="PIRSR" id="PIRSR000350-2"/>
    </source>
</evidence>
<feature type="disulfide bond" description="Redox-active" evidence="6">
    <location>
        <begin position="43"/>
        <end position="48"/>
    </location>
</feature>
<keyword evidence="9" id="KW-0560">Oxidoreductase</keyword>
<keyword evidence="5" id="KW-0547">Nucleotide-binding</keyword>
<dbReference type="Gene3D" id="1.10.287.990">
    <property type="entry name" value="Fe,Mn superoxide dismutase (SOD) domain"/>
    <property type="match status" value="1"/>
</dbReference>
<feature type="binding site" evidence="5">
    <location>
        <position position="276"/>
    </location>
    <ligand>
        <name>NAD(+)</name>
        <dbReference type="ChEBI" id="CHEBI:57540"/>
    </ligand>
</feature>
<dbReference type="AlphaFoldDB" id="A0A5C6XG77"/>
<dbReference type="InterPro" id="IPR036188">
    <property type="entry name" value="FAD/NAD-bd_sf"/>
</dbReference>
<organism evidence="9 10">
    <name type="scientific">Lujinxingia vulgaris</name>
    <dbReference type="NCBI Taxonomy" id="2600176"/>
    <lineage>
        <taxon>Bacteria</taxon>
        <taxon>Deltaproteobacteria</taxon>
        <taxon>Bradymonadales</taxon>
        <taxon>Lujinxingiaceae</taxon>
        <taxon>Lujinxingia</taxon>
    </lineage>
</organism>
<keyword evidence="5" id="KW-0520">NAD</keyword>
<keyword evidence="10" id="KW-1185">Reference proteome</keyword>
<dbReference type="Pfam" id="PF02852">
    <property type="entry name" value="Pyr_redox_dim"/>
    <property type="match status" value="1"/>
</dbReference>
<dbReference type="InterPro" id="IPR016156">
    <property type="entry name" value="FAD/NAD-linked_Rdtase_dimer_sf"/>
</dbReference>
<evidence type="ECO:0000313" key="9">
    <source>
        <dbReference type="EMBL" id="TXD36186.1"/>
    </source>
</evidence>
<comment type="caution">
    <text evidence="9">The sequence shown here is derived from an EMBL/GenBank/DDBJ whole genome shotgun (WGS) entry which is preliminary data.</text>
</comment>
<dbReference type="SUPFAM" id="SSF51905">
    <property type="entry name" value="FAD/NAD(P)-binding domain"/>
    <property type="match status" value="1"/>
</dbReference>
<feature type="binding site" evidence="5">
    <location>
        <begin position="183"/>
        <end position="190"/>
    </location>
    <ligand>
        <name>NAD(+)</name>
        <dbReference type="ChEBI" id="CHEBI:57540"/>
    </ligand>
</feature>
<dbReference type="PANTHER" id="PTHR43014:SF4">
    <property type="entry name" value="PYRIDINE NUCLEOTIDE-DISULFIDE OXIDOREDUCTASE RCLA-RELATED"/>
    <property type="match status" value="1"/>
</dbReference>
<evidence type="ECO:0000259" key="7">
    <source>
        <dbReference type="Pfam" id="PF02852"/>
    </source>
</evidence>
<dbReference type="NCBIfam" id="NF004939">
    <property type="entry name" value="PRK06292.1-1"/>
    <property type="match status" value="1"/>
</dbReference>